<dbReference type="Pfam" id="PF08445">
    <property type="entry name" value="FR47"/>
    <property type="match status" value="1"/>
</dbReference>
<dbReference type="InterPro" id="IPR000182">
    <property type="entry name" value="GNAT_dom"/>
</dbReference>
<dbReference type="InterPro" id="IPR013653">
    <property type="entry name" value="GCN5-like_dom"/>
</dbReference>
<dbReference type="PROSITE" id="PS51186">
    <property type="entry name" value="GNAT"/>
    <property type="match status" value="1"/>
</dbReference>
<proteinExistence type="predicted"/>
<reference evidence="2" key="2">
    <citation type="submission" date="2020-12" db="EMBL/GenBank/DDBJ databases">
        <authorList>
            <person name="Kanost M."/>
        </authorList>
    </citation>
    <scope>NUCLEOTIDE SEQUENCE</scope>
</reference>
<dbReference type="GO" id="GO:0016747">
    <property type="term" value="F:acyltransferase activity, transferring groups other than amino-acyl groups"/>
    <property type="evidence" value="ECO:0007669"/>
    <property type="project" value="InterPro"/>
</dbReference>
<evidence type="ECO:0000313" key="3">
    <source>
        <dbReference type="Proteomes" id="UP000791440"/>
    </source>
</evidence>
<dbReference type="EMBL" id="JH668514">
    <property type="protein sequence ID" value="KAG6456492.1"/>
    <property type="molecule type" value="Genomic_DNA"/>
</dbReference>
<dbReference type="PANTHER" id="PTHR20958:SF6">
    <property type="entry name" value="GLYCINE N-ACYLTRANSFERASE-LIKE PROTEIN"/>
    <property type="match status" value="1"/>
</dbReference>
<organism evidence="2 3">
    <name type="scientific">Manduca sexta</name>
    <name type="common">Tobacco hawkmoth</name>
    <name type="synonym">Tobacco hornworm</name>
    <dbReference type="NCBI Taxonomy" id="7130"/>
    <lineage>
        <taxon>Eukaryota</taxon>
        <taxon>Metazoa</taxon>
        <taxon>Ecdysozoa</taxon>
        <taxon>Arthropoda</taxon>
        <taxon>Hexapoda</taxon>
        <taxon>Insecta</taxon>
        <taxon>Pterygota</taxon>
        <taxon>Neoptera</taxon>
        <taxon>Endopterygota</taxon>
        <taxon>Lepidoptera</taxon>
        <taxon>Glossata</taxon>
        <taxon>Ditrysia</taxon>
        <taxon>Bombycoidea</taxon>
        <taxon>Sphingidae</taxon>
        <taxon>Sphinginae</taxon>
        <taxon>Sphingini</taxon>
        <taxon>Manduca</taxon>
    </lineage>
</organism>
<protein>
    <recommendedName>
        <fullName evidence="1">N-acetyltransferase domain-containing protein</fullName>
    </recommendedName>
</protein>
<comment type="caution">
    <text evidence="2">The sequence shown here is derived from an EMBL/GenBank/DDBJ whole genome shotgun (WGS) entry which is preliminary data.</text>
</comment>
<sequence>MQDPLQLLSVEKWSELQRVFKSDWPRGMPAYYTLETQKRWLEQGFYYGFKVYCPYGDLWNGMVGVNEKEGVYEIMVLCPRDDTKKLEEALRRTNIINWNKTILVPFAPDHTVTCVQRVIGDFGVEVTTAKPFLFYYLDKNKPRIDVSLPPGITFDYLKEDHVELINSKWPYRYPGSEWYFNQLVISKNGYGLYQNDNLVAWTFINEMGALGHLFVLEDYRKKGFAEIILNLVCNKMLEDGKDALAFCDEENIGVRNLFKKLGFIQSESVTWFFMNKSSNN</sequence>
<reference evidence="2" key="1">
    <citation type="journal article" date="2016" name="Insect Biochem. Mol. Biol.">
        <title>Multifaceted biological insights from a draft genome sequence of the tobacco hornworm moth, Manduca sexta.</title>
        <authorList>
            <person name="Kanost M.R."/>
            <person name="Arrese E.L."/>
            <person name="Cao X."/>
            <person name="Chen Y.R."/>
            <person name="Chellapilla S."/>
            <person name="Goldsmith M.R."/>
            <person name="Grosse-Wilde E."/>
            <person name="Heckel D.G."/>
            <person name="Herndon N."/>
            <person name="Jiang H."/>
            <person name="Papanicolaou A."/>
            <person name="Qu J."/>
            <person name="Soulages J.L."/>
            <person name="Vogel H."/>
            <person name="Walters J."/>
            <person name="Waterhouse R.M."/>
            <person name="Ahn S.J."/>
            <person name="Almeida F.C."/>
            <person name="An C."/>
            <person name="Aqrawi P."/>
            <person name="Bretschneider A."/>
            <person name="Bryant W.B."/>
            <person name="Bucks S."/>
            <person name="Chao H."/>
            <person name="Chevignon G."/>
            <person name="Christen J.M."/>
            <person name="Clarke D.F."/>
            <person name="Dittmer N.T."/>
            <person name="Ferguson L.C.F."/>
            <person name="Garavelou S."/>
            <person name="Gordon K.H.J."/>
            <person name="Gunaratna R.T."/>
            <person name="Han Y."/>
            <person name="Hauser F."/>
            <person name="He Y."/>
            <person name="Heidel-Fischer H."/>
            <person name="Hirsh A."/>
            <person name="Hu Y."/>
            <person name="Jiang H."/>
            <person name="Kalra D."/>
            <person name="Klinner C."/>
            <person name="Konig C."/>
            <person name="Kovar C."/>
            <person name="Kroll A.R."/>
            <person name="Kuwar S.S."/>
            <person name="Lee S.L."/>
            <person name="Lehman R."/>
            <person name="Li K."/>
            <person name="Li Z."/>
            <person name="Liang H."/>
            <person name="Lovelace S."/>
            <person name="Lu Z."/>
            <person name="Mansfield J.H."/>
            <person name="McCulloch K.J."/>
            <person name="Mathew T."/>
            <person name="Morton B."/>
            <person name="Muzny D.M."/>
            <person name="Neunemann D."/>
            <person name="Ongeri F."/>
            <person name="Pauchet Y."/>
            <person name="Pu L.L."/>
            <person name="Pyrousis I."/>
            <person name="Rao X.J."/>
            <person name="Redding A."/>
            <person name="Roesel C."/>
            <person name="Sanchez-Gracia A."/>
            <person name="Schaack S."/>
            <person name="Shukla A."/>
            <person name="Tetreau G."/>
            <person name="Wang Y."/>
            <person name="Xiong G.H."/>
            <person name="Traut W."/>
            <person name="Walsh T.K."/>
            <person name="Worley K.C."/>
            <person name="Wu D."/>
            <person name="Wu W."/>
            <person name="Wu Y.Q."/>
            <person name="Zhang X."/>
            <person name="Zou Z."/>
            <person name="Zucker H."/>
            <person name="Briscoe A.D."/>
            <person name="Burmester T."/>
            <person name="Clem R.J."/>
            <person name="Feyereisen R."/>
            <person name="Grimmelikhuijzen C.J.P."/>
            <person name="Hamodrakas S.J."/>
            <person name="Hansson B.S."/>
            <person name="Huguet E."/>
            <person name="Jermiin L.S."/>
            <person name="Lan Q."/>
            <person name="Lehman H.K."/>
            <person name="Lorenzen M."/>
            <person name="Merzendorfer H."/>
            <person name="Michalopoulos I."/>
            <person name="Morton D.B."/>
            <person name="Muthukrishnan S."/>
            <person name="Oakeshott J.G."/>
            <person name="Palmer W."/>
            <person name="Park Y."/>
            <person name="Passarelli A.L."/>
            <person name="Rozas J."/>
            <person name="Schwartz L.M."/>
            <person name="Smith W."/>
            <person name="Southgate A."/>
            <person name="Vilcinskas A."/>
            <person name="Vogt R."/>
            <person name="Wang P."/>
            <person name="Werren J."/>
            <person name="Yu X.Q."/>
            <person name="Zhou J.J."/>
            <person name="Brown S.J."/>
            <person name="Scherer S.E."/>
            <person name="Richards S."/>
            <person name="Blissard G.W."/>
        </authorList>
    </citation>
    <scope>NUCLEOTIDE SEQUENCE</scope>
</reference>
<dbReference type="AlphaFoldDB" id="A0A921ZEI6"/>
<accession>A0A921ZEI6</accession>
<dbReference type="PANTHER" id="PTHR20958">
    <property type="entry name" value="GLYCINE N-ACYLTRANSFERASE-LIKE PROTEIN"/>
    <property type="match status" value="1"/>
</dbReference>
<evidence type="ECO:0000313" key="2">
    <source>
        <dbReference type="EMBL" id="KAG6456492.1"/>
    </source>
</evidence>
<evidence type="ECO:0000259" key="1">
    <source>
        <dbReference type="PROSITE" id="PS51186"/>
    </source>
</evidence>
<keyword evidence="3" id="KW-1185">Reference proteome</keyword>
<dbReference type="InterPro" id="IPR053225">
    <property type="entry name" value="Acyl-CoA_N-acyltransferase"/>
</dbReference>
<name>A0A921ZEI6_MANSE</name>
<feature type="domain" description="N-acetyltransferase" evidence="1">
    <location>
        <begin position="152"/>
        <end position="280"/>
    </location>
</feature>
<dbReference type="Proteomes" id="UP000791440">
    <property type="component" value="Unassembled WGS sequence"/>
</dbReference>
<gene>
    <name evidence="2" type="ORF">O3G_MSEX009779</name>
</gene>